<organism evidence="2 3">
    <name type="scientific">Linum tenue</name>
    <dbReference type="NCBI Taxonomy" id="586396"/>
    <lineage>
        <taxon>Eukaryota</taxon>
        <taxon>Viridiplantae</taxon>
        <taxon>Streptophyta</taxon>
        <taxon>Embryophyta</taxon>
        <taxon>Tracheophyta</taxon>
        <taxon>Spermatophyta</taxon>
        <taxon>Magnoliopsida</taxon>
        <taxon>eudicotyledons</taxon>
        <taxon>Gunneridae</taxon>
        <taxon>Pentapetalae</taxon>
        <taxon>rosids</taxon>
        <taxon>fabids</taxon>
        <taxon>Malpighiales</taxon>
        <taxon>Linaceae</taxon>
        <taxon>Linum</taxon>
    </lineage>
</organism>
<protein>
    <submittedName>
        <fullName evidence="2">Uncharacterized protein</fullName>
    </submittedName>
</protein>
<evidence type="ECO:0000256" key="1">
    <source>
        <dbReference type="SAM" id="SignalP"/>
    </source>
</evidence>
<keyword evidence="1" id="KW-0732">Signal</keyword>
<feature type="chain" id="PRO_5043482823" evidence="1">
    <location>
        <begin position="25"/>
        <end position="77"/>
    </location>
</feature>
<dbReference type="Proteomes" id="UP001154282">
    <property type="component" value="Unassembled WGS sequence"/>
</dbReference>
<name>A0AAV0NI68_9ROSI</name>
<proteinExistence type="predicted"/>
<reference evidence="2" key="1">
    <citation type="submission" date="2022-08" db="EMBL/GenBank/DDBJ databases">
        <authorList>
            <person name="Gutierrez-Valencia J."/>
        </authorList>
    </citation>
    <scope>NUCLEOTIDE SEQUENCE</scope>
</reference>
<accession>A0AAV0NI68</accession>
<dbReference type="AlphaFoldDB" id="A0AAV0NI68"/>
<comment type="caution">
    <text evidence="2">The sequence shown here is derived from an EMBL/GenBank/DDBJ whole genome shotgun (WGS) entry which is preliminary data.</text>
</comment>
<sequence length="77" mass="8570">MSRHPQQPVASVAVLLSVVWFVAATAELPRLEHDTAAGSLAVLVVGDWGRKGAYNQTRVATQLKTRQETRRRLYRLA</sequence>
<feature type="signal peptide" evidence="1">
    <location>
        <begin position="1"/>
        <end position="24"/>
    </location>
</feature>
<gene>
    <name evidence="2" type="ORF">LITE_LOCUS33445</name>
</gene>
<evidence type="ECO:0000313" key="3">
    <source>
        <dbReference type="Proteomes" id="UP001154282"/>
    </source>
</evidence>
<dbReference type="EMBL" id="CAMGYJ010000008">
    <property type="protein sequence ID" value="CAI0458250.1"/>
    <property type="molecule type" value="Genomic_DNA"/>
</dbReference>
<keyword evidence="3" id="KW-1185">Reference proteome</keyword>
<evidence type="ECO:0000313" key="2">
    <source>
        <dbReference type="EMBL" id="CAI0458250.1"/>
    </source>
</evidence>